<feature type="region of interest" description="Disordered" evidence="1">
    <location>
        <begin position="1"/>
        <end position="21"/>
    </location>
</feature>
<organism evidence="2 3">
    <name type="scientific">Nonomuraea africana</name>
    <dbReference type="NCBI Taxonomy" id="46171"/>
    <lineage>
        <taxon>Bacteria</taxon>
        <taxon>Bacillati</taxon>
        <taxon>Actinomycetota</taxon>
        <taxon>Actinomycetes</taxon>
        <taxon>Streptosporangiales</taxon>
        <taxon>Streptosporangiaceae</taxon>
        <taxon>Nonomuraea</taxon>
    </lineage>
</organism>
<comment type="caution">
    <text evidence="2">The sequence shown here is derived from an EMBL/GenBank/DDBJ whole genome shotgun (WGS) entry which is preliminary data.</text>
</comment>
<evidence type="ECO:0000313" key="2">
    <source>
        <dbReference type="EMBL" id="MBE1565610.1"/>
    </source>
</evidence>
<protein>
    <recommendedName>
        <fullName evidence="4">WXG100 family type VII secretion target</fullName>
    </recommendedName>
</protein>
<dbReference type="RefSeq" id="WP_192779787.1">
    <property type="nucleotide sequence ID" value="NZ_BAAASY010000016.1"/>
</dbReference>
<evidence type="ECO:0000313" key="3">
    <source>
        <dbReference type="Proteomes" id="UP000661607"/>
    </source>
</evidence>
<gene>
    <name evidence="2" type="ORF">H4W81_008389</name>
</gene>
<sequence length="119" mass="13209">MAEPPPQQVDHHQLRKRAAPAFDDAGSDIRAAVRMAAEALRGLGGWSTDEEVDKAFVEWFTPKRDEMIELIGQFAEVYEDVGDGLRAISQNVATVDWGIADDLKVEDLPIYSWPPKQGS</sequence>
<accession>A0ABR9KUA2</accession>
<reference evidence="2 3" key="1">
    <citation type="submission" date="2020-10" db="EMBL/GenBank/DDBJ databases">
        <title>Sequencing the genomes of 1000 actinobacteria strains.</title>
        <authorList>
            <person name="Klenk H.-P."/>
        </authorList>
    </citation>
    <scope>NUCLEOTIDE SEQUENCE [LARGE SCALE GENOMIC DNA]</scope>
    <source>
        <strain evidence="2 3">DSM 43748</strain>
    </source>
</reference>
<evidence type="ECO:0008006" key="4">
    <source>
        <dbReference type="Google" id="ProtNLM"/>
    </source>
</evidence>
<proteinExistence type="predicted"/>
<name>A0ABR9KUA2_9ACTN</name>
<keyword evidence="3" id="KW-1185">Reference proteome</keyword>
<dbReference type="EMBL" id="JADBEF010000001">
    <property type="protein sequence ID" value="MBE1565610.1"/>
    <property type="molecule type" value="Genomic_DNA"/>
</dbReference>
<evidence type="ECO:0000256" key="1">
    <source>
        <dbReference type="SAM" id="MobiDB-lite"/>
    </source>
</evidence>
<dbReference type="Proteomes" id="UP000661607">
    <property type="component" value="Unassembled WGS sequence"/>
</dbReference>